<dbReference type="Gene3D" id="1.10.840.10">
    <property type="entry name" value="Ras guanine-nucleotide exchange factors catalytic domain"/>
    <property type="match status" value="1"/>
</dbReference>
<feature type="region of interest" description="Disordered" evidence="3">
    <location>
        <begin position="171"/>
        <end position="194"/>
    </location>
</feature>
<dbReference type="InterPro" id="IPR029071">
    <property type="entry name" value="Ubiquitin-like_domsf"/>
</dbReference>
<feature type="domain" description="Ras-GEF" evidence="4">
    <location>
        <begin position="204"/>
        <end position="462"/>
    </location>
</feature>
<feature type="compositionally biased region" description="Acidic residues" evidence="3">
    <location>
        <begin position="183"/>
        <end position="194"/>
    </location>
</feature>
<dbReference type="AlphaFoldDB" id="A0ABC9XVS3"/>
<name>A0ABC9XVS3_GRUJA</name>
<feature type="region of interest" description="Disordered" evidence="3">
    <location>
        <begin position="455"/>
        <end position="476"/>
    </location>
</feature>
<dbReference type="Pfam" id="PF00617">
    <property type="entry name" value="RasGEF"/>
    <property type="match status" value="1"/>
</dbReference>
<dbReference type="PROSITE" id="PS00720">
    <property type="entry name" value="RASGEF"/>
    <property type="match status" value="1"/>
</dbReference>
<evidence type="ECO:0000256" key="3">
    <source>
        <dbReference type="SAM" id="MobiDB-lite"/>
    </source>
</evidence>
<dbReference type="GO" id="GO:0005085">
    <property type="term" value="F:guanyl-nucleotide exchange factor activity"/>
    <property type="evidence" value="ECO:0007669"/>
    <property type="project" value="UniProtKB-KW"/>
</dbReference>
<evidence type="ECO:0000256" key="1">
    <source>
        <dbReference type="ARBA" id="ARBA00022658"/>
    </source>
</evidence>
<evidence type="ECO:0000259" key="6">
    <source>
        <dbReference type="PROSITE" id="PS50212"/>
    </source>
</evidence>
<dbReference type="Gene3D" id="1.20.870.10">
    <property type="entry name" value="Son of sevenless (SoS) protein Chain: S domain 1"/>
    <property type="match status" value="1"/>
</dbReference>
<dbReference type="CDD" id="cd00155">
    <property type="entry name" value="RasGEF"/>
    <property type="match status" value="1"/>
</dbReference>
<dbReference type="CDD" id="cd17211">
    <property type="entry name" value="RA_RGL2"/>
    <property type="match status" value="1"/>
</dbReference>
<sequence>MLPRALRALLEGSRPPPGQEPGVVLSAYRPCPPETAPPQAEEREEGPCGAVFSLSPGPSRRLRAAPLPRLVRHLLEAPARGDAAFVPAFLGTFRAFARPQDVLGLLLLRLEELGALSATPNTPELTEAKAALSSLLCSWLDGYPEDFGGPQVPPLAKRLVQLLGPGSEVARRLEDLGGPPPPPEEEEEEEEGGDADPLEILSFQAREVAEQLTLTEAELFLRLVPYECLGALWSRRDKRGREGDCPSVRATVRQFNRLAGAVVRSCLGGAELRPPQRARLLEKWIHVAEECRALRNFSSLCAIISALQSSPVHRLRQSWDETSRDAQRSYEELSAICSEQDNYSASRQLLLQDPPSELPPPRRQPRRPPQQRPVGVVPYLGTFLRDLVMLDAAMKDELEDGYINFEKRRKEFGVLAQVRGLQGLCRGGYRLHPQPRFRRWLRTLRALPEAHSHSLSCEIEPPGDPPPPAPRPPKPALVITHCTELLSSVGTPSVAWDQPCPPSVLVTPPQGPPKAPSRLEQKWPSVSALDEASAPPSDVTVPPPGTLSPPRGHRRSASCGSTFPPKNGGGPGGGGGGTPPSDCRIIRARMDLHNGSLYKSILITSQDKTPAVVAKVLEKHGQDPAAAPRFQLLQLLPENRELLLPPSANVFYAMTGTSLDFTLRPRDSGGDPALPPPQSQSRGVELHSTLPKIKATGRKITRALF</sequence>
<dbReference type="PROSITE" id="PS50200">
    <property type="entry name" value="RA"/>
    <property type="match status" value="1"/>
</dbReference>
<evidence type="ECO:0000259" key="5">
    <source>
        <dbReference type="PROSITE" id="PS50200"/>
    </source>
</evidence>
<dbReference type="PROSITE" id="PS50009">
    <property type="entry name" value="RASGEF_CAT"/>
    <property type="match status" value="1"/>
</dbReference>
<dbReference type="InterPro" id="IPR019804">
    <property type="entry name" value="Ras_G-nucl-exch_fac_CS"/>
</dbReference>
<dbReference type="InterPro" id="IPR000159">
    <property type="entry name" value="RA_dom"/>
</dbReference>
<dbReference type="SMART" id="SM00147">
    <property type="entry name" value="RasGEF"/>
    <property type="match status" value="1"/>
</dbReference>
<dbReference type="Proteomes" id="UP001623348">
    <property type="component" value="Unassembled WGS sequence"/>
</dbReference>
<dbReference type="SUPFAM" id="SSF54236">
    <property type="entry name" value="Ubiquitin-like"/>
    <property type="match status" value="1"/>
</dbReference>
<dbReference type="PANTHER" id="PTHR23113:SF367">
    <property type="entry name" value="RAL GUANINE NUCLEOTIDE DISSOCIATION STIMULATOR-LIKE 2 ISOFORM X1"/>
    <property type="match status" value="1"/>
</dbReference>
<dbReference type="InterPro" id="IPR023578">
    <property type="entry name" value="Ras_GEF_dom_sf"/>
</dbReference>
<dbReference type="EMBL" id="BAAFJT010000032">
    <property type="protein sequence ID" value="GAB0201634.1"/>
    <property type="molecule type" value="Genomic_DNA"/>
</dbReference>
<dbReference type="SMART" id="SM00314">
    <property type="entry name" value="RA"/>
    <property type="match status" value="1"/>
</dbReference>
<feature type="compositionally biased region" description="Gly residues" evidence="3">
    <location>
        <begin position="567"/>
        <end position="578"/>
    </location>
</feature>
<feature type="region of interest" description="Disordered" evidence="3">
    <location>
        <begin position="502"/>
        <end position="581"/>
    </location>
</feature>
<proteinExistence type="predicted"/>
<dbReference type="SUPFAM" id="SSF48366">
    <property type="entry name" value="Ras GEF"/>
    <property type="match status" value="1"/>
</dbReference>
<dbReference type="InterPro" id="IPR001895">
    <property type="entry name" value="RASGEF_cat_dom"/>
</dbReference>
<dbReference type="InterPro" id="IPR036964">
    <property type="entry name" value="RASGEF_cat_dom_sf"/>
</dbReference>
<feature type="domain" description="Ras-associating" evidence="5">
    <location>
        <begin position="582"/>
        <end position="668"/>
    </location>
</feature>
<dbReference type="InterPro" id="IPR000651">
    <property type="entry name" value="Ras-like_Gua-exchang_fac_N"/>
</dbReference>
<feature type="domain" description="N-terminal Ras-GEF" evidence="6">
    <location>
        <begin position="58"/>
        <end position="184"/>
    </location>
</feature>
<comment type="caution">
    <text evidence="7">The sequence shown here is derived from an EMBL/GenBank/DDBJ whole genome shotgun (WGS) entry which is preliminary data.</text>
</comment>
<evidence type="ECO:0000313" key="7">
    <source>
        <dbReference type="EMBL" id="GAB0201634.1"/>
    </source>
</evidence>
<accession>A0ABC9XVS3</accession>
<feature type="compositionally biased region" description="Pro residues" evidence="3">
    <location>
        <begin position="462"/>
        <end position="475"/>
    </location>
</feature>
<protein>
    <submittedName>
        <fullName evidence="7">Ral guanine nucleotide dissociation stimulator-like 2</fullName>
    </submittedName>
</protein>
<gene>
    <name evidence="7" type="ORF">GRJ2_002629000</name>
</gene>
<keyword evidence="8" id="KW-1185">Reference proteome</keyword>
<evidence type="ECO:0000259" key="4">
    <source>
        <dbReference type="PROSITE" id="PS50009"/>
    </source>
</evidence>
<dbReference type="PANTHER" id="PTHR23113">
    <property type="entry name" value="GUANINE NUCLEOTIDE EXCHANGE FACTOR"/>
    <property type="match status" value="1"/>
</dbReference>
<keyword evidence="1 2" id="KW-0344">Guanine-nucleotide releasing factor</keyword>
<feature type="compositionally biased region" description="Pro residues" evidence="3">
    <location>
        <begin position="356"/>
        <end position="371"/>
    </location>
</feature>
<feature type="region of interest" description="Disordered" evidence="3">
    <location>
        <begin position="1"/>
        <end position="46"/>
    </location>
</feature>
<evidence type="ECO:0000313" key="8">
    <source>
        <dbReference type="Proteomes" id="UP001623348"/>
    </source>
</evidence>
<organism evidence="7 8">
    <name type="scientific">Grus japonensis</name>
    <name type="common">Japanese crane</name>
    <name type="synonym">Red-crowned crane</name>
    <dbReference type="NCBI Taxonomy" id="30415"/>
    <lineage>
        <taxon>Eukaryota</taxon>
        <taxon>Metazoa</taxon>
        <taxon>Chordata</taxon>
        <taxon>Craniata</taxon>
        <taxon>Vertebrata</taxon>
        <taxon>Euteleostomi</taxon>
        <taxon>Archelosauria</taxon>
        <taxon>Archosauria</taxon>
        <taxon>Dinosauria</taxon>
        <taxon>Saurischia</taxon>
        <taxon>Theropoda</taxon>
        <taxon>Coelurosauria</taxon>
        <taxon>Aves</taxon>
        <taxon>Neognathae</taxon>
        <taxon>Neoaves</taxon>
        <taxon>Gruiformes</taxon>
        <taxon>Gruidae</taxon>
        <taxon>Grus</taxon>
    </lineage>
</organism>
<feature type="region of interest" description="Disordered" evidence="3">
    <location>
        <begin position="351"/>
        <end position="375"/>
    </location>
</feature>
<dbReference type="SMART" id="SM00229">
    <property type="entry name" value="RasGEFN"/>
    <property type="match status" value="1"/>
</dbReference>
<dbReference type="Pfam" id="PF00788">
    <property type="entry name" value="RA"/>
    <property type="match status" value="1"/>
</dbReference>
<dbReference type="Pfam" id="PF00618">
    <property type="entry name" value="RasGEF_N"/>
    <property type="match status" value="1"/>
</dbReference>
<dbReference type="Gene3D" id="3.10.20.90">
    <property type="entry name" value="Phosphatidylinositol 3-kinase Catalytic Subunit, Chain A, domain 1"/>
    <property type="match status" value="1"/>
</dbReference>
<dbReference type="InterPro" id="IPR008937">
    <property type="entry name" value="Ras-like_GEF"/>
</dbReference>
<feature type="region of interest" description="Disordered" evidence="3">
    <location>
        <begin position="664"/>
        <end position="687"/>
    </location>
</feature>
<dbReference type="PROSITE" id="PS50212">
    <property type="entry name" value="RASGEF_NTER"/>
    <property type="match status" value="1"/>
</dbReference>
<reference evidence="7 8" key="1">
    <citation type="submission" date="2024-06" db="EMBL/GenBank/DDBJ databases">
        <title>The draft genome of Grus japonensis, version 3.</title>
        <authorList>
            <person name="Nabeshima K."/>
            <person name="Suzuki S."/>
            <person name="Onuma M."/>
        </authorList>
    </citation>
    <scope>NUCLEOTIDE SEQUENCE [LARGE SCALE GENOMIC DNA]</scope>
    <source>
        <strain evidence="7 8">451A</strain>
    </source>
</reference>
<evidence type="ECO:0000256" key="2">
    <source>
        <dbReference type="PROSITE-ProRule" id="PRU00168"/>
    </source>
</evidence>